<proteinExistence type="predicted"/>
<dbReference type="EMBL" id="JAQQBS010000001">
    <property type="protein sequence ID" value="KAK0176954.1"/>
    <property type="molecule type" value="Genomic_DNA"/>
</dbReference>
<reference evidence="1" key="2">
    <citation type="submission" date="2023-03" db="EMBL/GenBank/DDBJ databases">
        <authorList>
            <person name="Inwood S.N."/>
            <person name="Skelly J.G."/>
            <person name="Guhlin J."/>
            <person name="Harrop T.W.R."/>
            <person name="Goldson S.G."/>
            <person name="Dearden P.K."/>
        </authorList>
    </citation>
    <scope>NUCLEOTIDE SEQUENCE</scope>
    <source>
        <strain evidence="1">Irish</strain>
        <tissue evidence="1">Whole body</tissue>
    </source>
</reference>
<protein>
    <submittedName>
        <fullName evidence="1">Uncharacterized protein</fullName>
    </submittedName>
</protein>
<accession>A0AA39FW52</accession>
<dbReference type="AlphaFoldDB" id="A0AA39FW52"/>
<evidence type="ECO:0000313" key="2">
    <source>
        <dbReference type="Proteomes" id="UP001168990"/>
    </source>
</evidence>
<organism evidence="1 2">
    <name type="scientific">Microctonus aethiopoides</name>
    <dbReference type="NCBI Taxonomy" id="144406"/>
    <lineage>
        <taxon>Eukaryota</taxon>
        <taxon>Metazoa</taxon>
        <taxon>Ecdysozoa</taxon>
        <taxon>Arthropoda</taxon>
        <taxon>Hexapoda</taxon>
        <taxon>Insecta</taxon>
        <taxon>Pterygota</taxon>
        <taxon>Neoptera</taxon>
        <taxon>Endopterygota</taxon>
        <taxon>Hymenoptera</taxon>
        <taxon>Apocrita</taxon>
        <taxon>Ichneumonoidea</taxon>
        <taxon>Braconidae</taxon>
        <taxon>Euphorinae</taxon>
        <taxon>Microctonus</taxon>
    </lineage>
</organism>
<evidence type="ECO:0000313" key="1">
    <source>
        <dbReference type="EMBL" id="KAK0176954.1"/>
    </source>
</evidence>
<keyword evidence="2" id="KW-1185">Reference proteome</keyword>
<gene>
    <name evidence="1" type="ORF">PV328_001052</name>
</gene>
<dbReference type="Proteomes" id="UP001168990">
    <property type="component" value="Unassembled WGS sequence"/>
</dbReference>
<sequence>MDIGVNIAEDFSPEEINFMKFVPPYSRNYDAVLEKIFGNKAGPEAYKFRRDLIEFHDSEVQELSEEKIANNAVNGSQGIVVSTAGVNDDDDDDEGYDIAGNEYPISLHYKKRKNGEDVSCSATVAIDEKKKYTIKDLIIHMMNERILKDVAYIYVKGSEKKQWLSDIISGSKTNINLENLGCPSMKNIGITSCHYHEYRKSNLMYHCAFENVKQLERWIEKKTQMQNPSIGRSLELYYQLEERIEDMKPQDIAYFTKEFILKFAPMKIDRI</sequence>
<reference evidence="1" key="1">
    <citation type="journal article" date="2023" name="bioRxiv">
        <title>Scaffold-level genome assemblies of two parasitoid biocontrol wasps reveal the parthenogenesis mechanism and an associated novel virus.</title>
        <authorList>
            <person name="Inwood S."/>
            <person name="Skelly J."/>
            <person name="Guhlin J."/>
            <person name="Harrop T."/>
            <person name="Goldson S."/>
            <person name="Dearden P."/>
        </authorList>
    </citation>
    <scope>NUCLEOTIDE SEQUENCE</scope>
    <source>
        <strain evidence="1">Irish</strain>
        <tissue evidence="1">Whole body</tissue>
    </source>
</reference>
<comment type="caution">
    <text evidence="1">The sequence shown here is derived from an EMBL/GenBank/DDBJ whole genome shotgun (WGS) entry which is preliminary data.</text>
</comment>
<name>A0AA39FW52_9HYME</name>